<keyword evidence="3" id="KW-1185">Reference proteome</keyword>
<dbReference type="InterPro" id="IPR003719">
    <property type="entry name" value="Phenazine_PhzF-like"/>
</dbReference>
<dbReference type="STRING" id="98403.A0A151GYK4"/>
<feature type="active site" evidence="1">
    <location>
        <position position="49"/>
    </location>
</feature>
<dbReference type="GO" id="GO:0005737">
    <property type="term" value="C:cytoplasm"/>
    <property type="evidence" value="ECO:0007669"/>
    <property type="project" value="TreeGrafter"/>
</dbReference>
<reference evidence="2 3" key="1">
    <citation type="journal article" date="2016" name="Sci. Rep.">
        <title>Insights into Adaptations to a Near-Obligate Nematode Endoparasitic Lifestyle from the Finished Genome of Drechmeria coniospora.</title>
        <authorList>
            <person name="Zhang L."/>
            <person name="Zhou Z."/>
            <person name="Guo Q."/>
            <person name="Fokkens L."/>
            <person name="Miskei M."/>
            <person name="Pocsi I."/>
            <person name="Zhang W."/>
            <person name="Chen M."/>
            <person name="Wang L."/>
            <person name="Sun Y."/>
            <person name="Donzelli B.G."/>
            <person name="Gibson D.M."/>
            <person name="Nelson D.R."/>
            <person name="Luo J.G."/>
            <person name="Rep M."/>
            <person name="Liu H."/>
            <person name="Yang S."/>
            <person name="Wang J."/>
            <person name="Krasnoff S.B."/>
            <person name="Xu Y."/>
            <person name="Molnar I."/>
            <person name="Lin M."/>
        </authorList>
    </citation>
    <scope>NUCLEOTIDE SEQUENCE [LARGE SCALE GENOMIC DNA]</scope>
    <source>
        <strain evidence="2 3">ARSEF 6962</strain>
    </source>
</reference>
<protein>
    <submittedName>
        <fullName evidence="2">Phenazine biosynthesis PhzC/PhzF protein</fullName>
    </submittedName>
</protein>
<evidence type="ECO:0000313" key="2">
    <source>
        <dbReference type="EMBL" id="KYK62113.1"/>
    </source>
</evidence>
<dbReference type="GeneID" id="63715903"/>
<dbReference type="EMBL" id="LAYC01000001">
    <property type="protein sequence ID" value="KYK62113.1"/>
    <property type="molecule type" value="Genomic_DNA"/>
</dbReference>
<dbReference type="NCBIfam" id="TIGR00654">
    <property type="entry name" value="PhzF_family"/>
    <property type="match status" value="1"/>
</dbReference>
<evidence type="ECO:0000313" key="3">
    <source>
        <dbReference type="Proteomes" id="UP000076580"/>
    </source>
</evidence>
<accession>A0A151GYK4</accession>
<organism evidence="2 3">
    <name type="scientific">Drechmeria coniospora</name>
    <name type="common">Nematophagous fungus</name>
    <name type="synonym">Meria coniospora</name>
    <dbReference type="NCBI Taxonomy" id="98403"/>
    <lineage>
        <taxon>Eukaryota</taxon>
        <taxon>Fungi</taxon>
        <taxon>Dikarya</taxon>
        <taxon>Ascomycota</taxon>
        <taxon>Pezizomycotina</taxon>
        <taxon>Sordariomycetes</taxon>
        <taxon>Hypocreomycetidae</taxon>
        <taxon>Hypocreales</taxon>
        <taxon>Ophiocordycipitaceae</taxon>
        <taxon>Drechmeria</taxon>
    </lineage>
</organism>
<dbReference type="PANTHER" id="PTHR13774:SF32">
    <property type="entry name" value="ANTISENSE-ENHANCING SEQUENCE 1"/>
    <property type="match status" value="1"/>
</dbReference>
<dbReference type="PIRSF" id="PIRSF016184">
    <property type="entry name" value="PhzC_PhzF"/>
    <property type="match status" value="1"/>
</dbReference>
<dbReference type="GO" id="GO:0016853">
    <property type="term" value="F:isomerase activity"/>
    <property type="evidence" value="ECO:0007669"/>
    <property type="project" value="TreeGrafter"/>
</dbReference>
<dbReference type="SUPFAM" id="SSF54506">
    <property type="entry name" value="Diaminopimelate epimerase-like"/>
    <property type="match status" value="1"/>
</dbReference>
<dbReference type="PANTHER" id="PTHR13774">
    <property type="entry name" value="PHENAZINE BIOSYNTHESIS PROTEIN"/>
    <property type="match status" value="1"/>
</dbReference>
<comment type="caution">
    <text evidence="2">The sequence shown here is derived from an EMBL/GenBank/DDBJ whole genome shotgun (WGS) entry which is preliminary data.</text>
</comment>
<dbReference type="Pfam" id="PF02567">
    <property type="entry name" value="PhzC-PhzF"/>
    <property type="match status" value="1"/>
</dbReference>
<dbReference type="Proteomes" id="UP000076580">
    <property type="component" value="Chromosome 01"/>
</dbReference>
<evidence type="ECO:0000256" key="1">
    <source>
        <dbReference type="PIRSR" id="PIRSR016184-1"/>
    </source>
</evidence>
<sequence length="304" mass="33160">MELPFVTVDVFTQKRFRGNTLAIVTIPATGTKPTQEQKQIIAREFNLSETVFLHDVQDPATNKTRRIDIFMPTAEMTFAGHPTLGTAVTLLDQGVDTIVTKAGPIPVKQTSPGVVQLSLPFEAHMHAKKVRDLSLAESKLPSDEQIRRLELDAPVFSIVSGVHYVLVELPSLELLASVEQPKAELPADDLLDKGRTGFLGRYYYVRQASTKDEQGQAVVSFRARMLTSTFEDPATGSASCCLAAYVSTVADKQDTPNRKFVITQGAEMGKEAQMSVEIVLKDSVIDDVKLAGTAVPVMRGAITL</sequence>
<dbReference type="FunCoup" id="A0A151GYK4">
    <property type="interactions" value="124"/>
</dbReference>
<dbReference type="InParanoid" id="A0A151GYK4"/>
<gene>
    <name evidence="2" type="ORF">DCS_03260</name>
</gene>
<name>A0A151GYK4_DRECN</name>
<proteinExistence type="predicted"/>
<dbReference type="OrthoDB" id="75169at2759"/>
<dbReference type="RefSeq" id="XP_040661465.1">
    <property type="nucleotide sequence ID" value="XM_040800582.1"/>
</dbReference>
<dbReference type="AlphaFoldDB" id="A0A151GYK4"/>
<dbReference type="Gene3D" id="3.10.310.10">
    <property type="entry name" value="Diaminopimelate Epimerase, Chain A, domain 1"/>
    <property type="match status" value="2"/>
</dbReference>